<evidence type="ECO:0000256" key="2">
    <source>
        <dbReference type="ARBA" id="ARBA00023157"/>
    </source>
</evidence>
<dbReference type="CDD" id="cd00199">
    <property type="entry name" value="WAP"/>
    <property type="match status" value="1"/>
</dbReference>
<dbReference type="GO" id="GO:0004867">
    <property type="term" value="F:serine-type endopeptidase inhibitor activity"/>
    <property type="evidence" value="ECO:0007669"/>
    <property type="project" value="TreeGrafter"/>
</dbReference>
<dbReference type="Ensembl" id="ENSFTIT00000002635.1">
    <property type="protein sequence ID" value="ENSFTIP00000002513.1"/>
    <property type="gene ID" value="ENSFTIG00000001773.1"/>
</dbReference>
<dbReference type="PANTHER" id="PTHR19441">
    <property type="entry name" value="WHEY ACDIC PROTEIN WAP"/>
    <property type="match status" value="1"/>
</dbReference>
<evidence type="ECO:0000313" key="6">
    <source>
        <dbReference type="Proteomes" id="UP000694562"/>
    </source>
</evidence>
<dbReference type="PANTHER" id="PTHR19441:SF30">
    <property type="entry name" value="ELAFIN"/>
    <property type="match status" value="1"/>
</dbReference>
<evidence type="ECO:0000313" key="5">
    <source>
        <dbReference type="Ensembl" id="ENSFTIP00000002513.1"/>
    </source>
</evidence>
<proteinExistence type="predicted"/>
<organism evidence="5 6">
    <name type="scientific">Falco tinnunculus</name>
    <name type="common">Common kestrel</name>
    <dbReference type="NCBI Taxonomy" id="100819"/>
    <lineage>
        <taxon>Eukaryota</taxon>
        <taxon>Metazoa</taxon>
        <taxon>Chordata</taxon>
        <taxon>Craniata</taxon>
        <taxon>Vertebrata</taxon>
        <taxon>Euteleostomi</taxon>
        <taxon>Archelosauria</taxon>
        <taxon>Archosauria</taxon>
        <taxon>Dinosauria</taxon>
        <taxon>Saurischia</taxon>
        <taxon>Theropoda</taxon>
        <taxon>Coelurosauria</taxon>
        <taxon>Aves</taxon>
        <taxon>Neognathae</taxon>
        <taxon>Neoaves</taxon>
        <taxon>Telluraves</taxon>
        <taxon>Australaves</taxon>
        <taxon>Falconiformes</taxon>
        <taxon>Falconidae</taxon>
        <taxon>Falco</taxon>
    </lineage>
</organism>
<dbReference type="Pfam" id="PF00095">
    <property type="entry name" value="WAP"/>
    <property type="match status" value="2"/>
</dbReference>
<accession>A0A8C4TX70</accession>
<reference evidence="5" key="2">
    <citation type="submission" date="2025-09" db="UniProtKB">
        <authorList>
            <consortium name="Ensembl"/>
        </authorList>
    </citation>
    <scope>IDENTIFICATION</scope>
</reference>
<dbReference type="InterPro" id="IPR036645">
    <property type="entry name" value="Elafin-like_sf"/>
</dbReference>
<evidence type="ECO:0000256" key="1">
    <source>
        <dbReference type="ARBA" id="ARBA00022729"/>
    </source>
</evidence>
<evidence type="ECO:0000259" key="4">
    <source>
        <dbReference type="PROSITE" id="PS51390"/>
    </source>
</evidence>
<dbReference type="InterPro" id="IPR008197">
    <property type="entry name" value="WAP_dom"/>
</dbReference>
<protein>
    <recommendedName>
        <fullName evidence="4">WAP domain-containing protein</fullName>
    </recommendedName>
</protein>
<dbReference type="GO" id="GO:0019731">
    <property type="term" value="P:antibacterial humoral response"/>
    <property type="evidence" value="ECO:0007669"/>
    <property type="project" value="TreeGrafter"/>
</dbReference>
<dbReference type="PROSITE" id="PS51390">
    <property type="entry name" value="WAP"/>
    <property type="match status" value="1"/>
</dbReference>
<feature type="domain" description="WAP" evidence="4">
    <location>
        <begin position="30"/>
        <end position="77"/>
    </location>
</feature>
<dbReference type="PRINTS" id="PR00003">
    <property type="entry name" value="4DISULPHCORE"/>
</dbReference>
<feature type="signal peptide" evidence="3">
    <location>
        <begin position="1"/>
        <end position="17"/>
    </location>
</feature>
<dbReference type="SUPFAM" id="SSF57256">
    <property type="entry name" value="Elafin-like"/>
    <property type="match status" value="2"/>
</dbReference>
<keyword evidence="2" id="KW-1015">Disulfide bond</keyword>
<dbReference type="SMART" id="SM00217">
    <property type="entry name" value="WAP"/>
    <property type="match status" value="2"/>
</dbReference>
<keyword evidence="6" id="KW-1185">Reference proteome</keyword>
<name>A0A8C4TX70_FALTI</name>
<dbReference type="Gene3D" id="4.10.75.10">
    <property type="entry name" value="Elafin-like"/>
    <property type="match status" value="2"/>
</dbReference>
<reference evidence="5" key="1">
    <citation type="submission" date="2025-08" db="UniProtKB">
        <authorList>
            <consortium name="Ensembl"/>
        </authorList>
    </citation>
    <scope>IDENTIFICATION</scope>
</reference>
<feature type="chain" id="PRO_5034596496" description="WAP domain-containing protein" evidence="3">
    <location>
        <begin position="18"/>
        <end position="132"/>
    </location>
</feature>
<dbReference type="OMA" id="NLKCCKG"/>
<dbReference type="GO" id="GO:0005615">
    <property type="term" value="C:extracellular space"/>
    <property type="evidence" value="ECO:0007669"/>
    <property type="project" value="TreeGrafter"/>
</dbReference>
<evidence type="ECO:0000256" key="3">
    <source>
        <dbReference type="SAM" id="SignalP"/>
    </source>
</evidence>
<dbReference type="Proteomes" id="UP000694562">
    <property type="component" value="Unplaced"/>
</dbReference>
<dbReference type="InterPro" id="IPR050514">
    <property type="entry name" value="WAP_four-disulfide_core"/>
</dbReference>
<keyword evidence="1 3" id="KW-0732">Signal</keyword>
<sequence>PGLSWGPQVLLLWLIPAQPPSPLSPGSRHATVKPGACPVVLRGSLGPCLELCDADGNCPGATKCCTTGCGHICKLPTKGKCPTVQPGLVGPCWEWCRGDNDCRNEQKCCKSSCGSSQCLLTAPADAHRGTQS</sequence>
<dbReference type="AlphaFoldDB" id="A0A8C4TX70"/>
<dbReference type="GO" id="GO:0045087">
    <property type="term" value="P:innate immune response"/>
    <property type="evidence" value="ECO:0007669"/>
    <property type="project" value="TreeGrafter"/>
</dbReference>